<reference evidence="3 5" key="2">
    <citation type="journal article" date="2013" name="Nature">
        <title>Insights into bilaterian evolution from three spiralian genomes.</title>
        <authorList>
            <person name="Simakov O."/>
            <person name="Marletaz F."/>
            <person name="Cho S.J."/>
            <person name="Edsinger-Gonzales E."/>
            <person name="Havlak P."/>
            <person name="Hellsten U."/>
            <person name="Kuo D.H."/>
            <person name="Larsson T."/>
            <person name="Lv J."/>
            <person name="Arendt D."/>
            <person name="Savage R."/>
            <person name="Osoegawa K."/>
            <person name="de Jong P."/>
            <person name="Grimwood J."/>
            <person name="Chapman J.A."/>
            <person name="Shapiro H."/>
            <person name="Aerts A."/>
            <person name="Otillar R.P."/>
            <person name="Terry A.Y."/>
            <person name="Boore J.L."/>
            <person name="Grigoriev I.V."/>
            <person name="Lindberg D.R."/>
            <person name="Seaver E.C."/>
            <person name="Weisblat D.A."/>
            <person name="Putnam N.H."/>
            <person name="Rokhsar D.S."/>
        </authorList>
    </citation>
    <scope>NUCLEOTIDE SEQUENCE</scope>
</reference>
<dbReference type="InterPro" id="IPR008979">
    <property type="entry name" value="Galactose-bd-like_sf"/>
</dbReference>
<protein>
    <recommendedName>
        <fullName evidence="2">Apple domain-containing protein</fullName>
    </recommendedName>
</protein>
<dbReference type="InterPro" id="IPR003609">
    <property type="entry name" value="Pan_app"/>
</dbReference>
<evidence type="ECO:0000313" key="5">
    <source>
        <dbReference type="Proteomes" id="UP000015101"/>
    </source>
</evidence>
<dbReference type="SUPFAM" id="SSF49785">
    <property type="entry name" value="Galactose-binding domain-like"/>
    <property type="match status" value="2"/>
</dbReference>
<dbReference type="PANTHER" id="PTHR45713:SF6">
    <property type="entry name" value="F5_8 TYPE C DOMAIN-CONTAINING PROTEIN"/>
    <property type="match status" value="1"/>
</dbReference>
<dbReference type="Pfam" id="PF00024">
    <property type="entry name" value="PAN_1"/>
    <property type="match status" value="1"/>
</dbReference>
<dbReference type="EnsemblMetazoa" id="HelroT193260">
    <property type="protein sequence ID" value="HelroP193260"/>
    <property type="gene ID" value="HelroG193260"/>
</dbReference>
<dbReference type="SUPFAM" id="SSF57414">
    <property type="entry name" value="Hairpin loop containing domain-like"/>
    <property type="match status" value="1"/>
</dbReference>
<dbReference type="Gene3D" id="2.60.120.260">
    <property type="entry name" value="Galactose-binding domain-like"/>
    <property type="match status" value="2"/>
</dbReference>
<dbReference type="InterPro" id="IPR051941">
    <property type="entry name" value="BG_Antigen-Binding_Lectin"/>
</dbReference>
<reference evidence="4" key="3">
    <citation type="submission" date="2015-06" db="UniProtKB">
        <authorList>
            <consortium name="EnsemblMetazoa"/>
        </authorList>
    </citation>
    <scope>IDENTIFICATION</scope>
</reference>
<dbReference type="EMBL" id="KB097379">
    <property type="protein sequence ID" value="ESN97322.1"/>
    <property type="molecule type" value="Genomic_DNA"/>
</dbReference>
<evidence type="ECO:0000313" key="4">
    <source>
        <dbReference type="EnsemblMetazoa" id="HelroP193260"/>
    </source>
</evidence>
<gene>
    <name evidence="4" type="primary">20212577</name>
    <name evidence="3" type="ORF">HELRODRAFT_193260</name>
</gene>
<dbReference type="GeneID" id="20212577"/>
<dbReference type="AlphaFoldDB" id="T1FUT1"/>
<dbReference type="CTD" id="20212577"/>
<dbReference type="OrthoDB" id="6102375at2759"/>
<reference evidence="5" key="1">
    <citation type="submission" date="2012-12" db="EMBL/GenBank/DDBJ databases">
        <authorList>
            <person name="Hellsten U."/>
            <person name="Grimwood J."/>
            <person name="Chapman J.A."/>
            <person name="Shapiro H."/>
            <person name="Aerts A."/>
            <person name="Otillar R.P."/>
            <person name="Terry A.Y."/>
            <person name="Boore J.L."/>
            <person name="Simakov O."/>
            <person name="Marletaz F."/>
            <person name="Cho S.-J."/>
            <person name="Edsinger-Gonzales E."/>
            <person name="Havlak P."/>
            <person name="Kuo D.-H."/>
            <person name="Larsson T."/>
            <person name="Lv J."/>
            <person name="Arendt D."/>
            <person name="Savage R."/>
            <person name="Osoegawa K."/>
            <person name="de Jong P."/>
            <person name="Lindberg D.R."/>
            <person name="Seaver E.C."/>
            <person name="Weisblat D.A."/>
            <person name="Putnam N.H."/>
            <person name="Grigoriev I.V."/>
            <person name="Rokhsar D.S."/>
        </authorList>
    </citation>
    <scope>NUCLEOTIDE SEQUENCE</scope>
</reference>
<evidence type="ECO:0000256" key="1">
    <source>
        <dbReference type="SAM" id="SignalP"/>
    </source>
</evidence>
<keyword evidence="5" id="KW-1185">Reference proteome</keyword>
<name>T1FUT1_HELRO</name>
<dbReference type="EMBL" id="AMQM01006305">
    <property type="status" value="NOT_ANNOTATED_CDS"/>
    <property type="molecule type" value="Genomic_DNA"/>
</dbReference>
<evidence type="ECO:0000259" key="2">
    <source>
        <dbReference type="Pfam" id="PF00024"/>
    </source>
</evidence>
<feature type="chain" id="PRO_5010980983" description="Apple domain-containing protein" evidence="1">
    <location>
        <begin position="28"/>
        <end position="420"/>
    </location>
</feature>
<evidence type="ECO:0000313" key="3">
    <source>
        <dbReference type="EMBL" id="ESN97322.1"/>
    </source>
</evidence>
<dbReference type="Gene3D" id="3.50.4.10">
    <property type="entry name" value="Hepatocyte Growth Factor"/>
    <property type="match status" value="1"/>
</dbReference>
<feature type="signal peptide" evidence="1">
    <location>
        <begin position="1"/>
        <end position="27"/>
    </location>
</feature>
<dbReference type="Proteomes" id="UP000015101">
    <property type="component" value="Unassembled WGS sequence"/>
</dbReference>
<dbReference type="KEGG" id="hro:HELRODRAFT_193260"/>
<accession>T1FUT1</accession>
<dbReference type="PANTHER" id="PTHR45713">
    <property type="entry name" value="FTP DOMAIN-CONTAINING PROTEIN"/>
    <property type="match status" value="1"/>
</dbReference>
<dbReference type="InParanoid" id="T1FUT1"/>
<dbReference type="RefSeq" id="XP_009024500.1">
    <property type="nucleotide sequence ID" value="XM_009026252.1"/>
</dbReference>
<feature type="domain" description="Apple" evidence="2">
    <location>
        <begin position="341"/>
        <end position="394"/>
    </location>
</feature>
<proteinExistence type="predicted"/>
<dbReference type="HOGENOM" id="CLU_038742_0_0_1"/>
<organism evidence="4 5">
    <name type="scientific">Helobdella robusta</name>
    <name type="common">Californian leech</name>
    <dbReference type="NCBI Taxonomy" id="6412"/>
    <lineage>
        <taxon>Eukaryota</taxon>
        <taxon>Metazoa</taxon>
        <taxon>Spiralia</taxon>
        <taxon>Lophotrochozoa</taxon>
        <taxon>Annelida</taxon>
        <taxon>Clitellata</taxon>
        <taxon>Hirudinea</taxon>
        <taxon>Rhynchobdellida</taxon>
        <taxon>Glossiphoniidae</taxon>
        <taxon>Helobdella</taxon>
    </lineage>
</organism>
<keyword evidence="1" id="KW-0732">Signal</keyword>
<sequence length="420" mass="47150">MTVATVDKFVATRIFVIFCLSSCSSNAQTNVALGKMVRESSSKAPYNGFLVLDGIYTPPYCYVSLASAYQWIQIDLLWSYRVDFVHVFEKLLTNMFNVKLTDLSFKTIAPCPNVTSQLTQTNVSFQCPAEYSSRFVTLDQSATSIVKMNVCEVVVEGLYDDELPQRTNILQGKSVTMISSFWNTNSLTGLSFPMIAGLMVDGIRDPTLLHGHCAHCNEAVWSRNWIQVDMVQVHFIGYVALVSRDASSTANAQRLTNFSIGLTSKSCNVVAPIRGQYPLCAMYPGDVPRATRVTLQCNANLPAYRYIFVHQADGASDAHMAVCELEAFPTDPQIKQTKWRSTKNKQLINYKFMEVQVLKPLQCIKQCMKVGDYSCDSFNYNPALKTCELNKHRNGYQVGNLTTNSSWTFWTARYDYSGNL</sequence>